<organism evidence="11 12">
    <name type="scientific">SAR86 cluster bacterium</name>
    <dbReference type="NCBI Taxonomy" id="2030880"/>
    <lineage>
        <taxon>Bacteria</taxon>
        <taxon>Pseudomonadati</taxon>
        <taxon>Pseudomonadota</taxon>
        <taxon>Gammaproteobacteria</taxon>
        <taxon>SAR86 cluster</taxon>
    </lineage>
</organism>
<evidence type="ECO:0000256" key="2">
    <source>
        <dbReference type="ARBA" id="ARBA00001947"/>
    </source>
</evidence>
<dbReference type="GO" id="GO:0019677">
    <property type="term" value="P:NAD+ catabolic process"/>
    <property type="evidence" value="ECO:0007669"/>
    <property type="project" value="TreeGrafter"/>
</dbReference>
<keyword evidence="6 11" id="KW-0378">Hydrolase</keyword>
<dbReference type="GO" id="GO:0046872">
    <property type="term" value="F:metal ion binding"/>
    <property type="evidence" value="ECO:0007669"/>
    <property type="project" value="UniProtKB-KW"/>
</dbReference>
<sequence length="262" mass="30835">MSIYIPCFSSLSRPKVTDKVIFITEENKILINKETGSILNDPQDVKNNTFFEIYNNGKDSIYLEKGTDTLSENLFKRREVLMHLNYEEFSYFSRAVQINDWIYKFLYCPEHGDELEQIKEDLAKNSKKNKFSYYPKMSPCILVAVTNKDKMLLVKHYRHSFFFTVIAGFVEYGETLEECVRREVFEEVGIKVTNVKYFESQPWPFPNQLMMAFTAETNEEELTLDDEEIEEGRWFDKKDLPKIPPPPSLSNKLIQHVIDSLI</sequence>
<name>A0A9Q8X3Q5_9GAMM</name>
<dbReference type="InterPro" id="IPR049734">
    <property type="entry name" value="NudC-like_C"/>
</dbReference>
<keyword evidence="8" id="KW-0520">NAD</keyword>
<evidence type="ECO:0000256" key="9">
    <source>
        <dbReference type="ARBA" id="ARBA00023679"/>
    </source>
</evidence>
<dbReference type="GO" id="GO:0006742">
    <property type="term" value="P:NADP+ catabolic process"/>
    <property type="evidence" value="ECO:0007669"/>
    <property type="project" value="TreeGrafter"/>
</dbReference>
<keyword evidence="12" id="KW-1185">Reference proteome</keyword>
<dbReference type="Pfam" id="PF00293">
    <property type="entry name" value="NUDIX"/>
    <property type="match status" value="1"/>
</dbReference>
<comment type="catalytic activity">
    <reaction evidence="9">
        <text>a 5'-end NAD(+)-phospho-ribonucleoside in mRNA + H2O = a 5'-end phospho-adenosine-phospho-ribonucleoside in mRNA + beta-nicotinamide D-ribonucleotide + 2 H(+)</text>
        <dbReference type="Rhea" id="RHEA:60876"/>
        <dbReference type="Rhea" id="RHEA-COMP:15698"/>
        <dbReference type="Rhea" id="RHEA-COMP:15719"/>
        <dbReference type="ChEBI" id="CHEBI:14649"/>
        <dbReference type="ChEBI" id="CHEBI:15377"/>
        <dbReference type="ChEBI" id="CHEBI:15378"/>
        <dbReference type="ChEBI" id="CHEBI:144029"/>
        <dbReference type="ChEBI" id="CHEBI:144051"/>
    </reaction>
    <physiologicalReaction direction="left-to-right" evidence="9">
        <dbReference type="Rhea" id="RHEA:60877"/>
    </physiologicalReaction>
</comment>
<comment type="cofactor">
    <cofactor evidence="2">
        <name>Zn(2+)</name>
        <dbReference type="ChEBI" id="CHEBI:29105"/>
    </cofactor>
</comment>
<dbReference type="EMBL" id="CP097966">
    <property type="protein sequence ID" value="URQ62716.1"/>
    <property type="molecule type" value="Genomic_DNA"/>
</dbReference>
<evidence type="ECO:0000256" key="6">
    <source>
        <dbReference type="ARBA" id="ARBA00022801"/>
    </source>
</evidence>
<comment type="similarity">
    <text evidence="3">Belongs to the Nudix hydrolase family. NudC subfamily.</text>
</comment>
<dbReference type="AlphaFoldDB" id="A0A9Q8X3Q5"/>
<evidence type="ECO:0000256" key="8">
    <source>
        <dbReference type="ARBA" id="ARBA00023027"/>
    </source>
</evidence>
<dbReference type="NCBIfam" id="NF001299">
    <property type="entry name" value="PRK00241.1"/>
    <property type="match status" value="1"/>
</dbReference>
<dbReference type="InterPro" id="IPR020084">
    <property type="entry name" value="NUDIX_hydrolase_CS"/>
</dbReference>
<dbReference type="PROSITE" id="PS00893">
    <property type="entry name" value="NUDIX_BOX"/>
    <property type="match status" value="1"/>
</dbReference>
<dbReference type="PROSITE" id="PS51462">
    <property type="entry name" value="NUDIX"/>
    <property type="match status" value="1"/>
</dbReference>
<comment type="cofactor">
    <cofactor evidence="1">
        <name>Mg(2+)</name>
        <dbReference type="ChEBI" id="CHEBI:18420"/>
    </cofactor>
</comment>
<evidence type="ECO:0000256" key="1">
    <source>
        <dbReference type="ARBA" id="ARBA00001946"/>
    </source>
</evidence>
<dbReference type="Gene3D" id="3.90.79.20">
    <property type="match status" value="1"/>
</dbReference>
<keyword evidence="5" id="KW-0479">Metal-binding</keyword>
<dbReference type="GO" id="GO:0005829">
    <property type="term" value="C:cytosol"/>
    <property type="evidence" value="ECO:0007669"/>
    <property type="project" value="TreeGrafter"/>
</dbReference>
<evidence type="ECO:0000256" key="5">
    <source>
        <dbReference type="ARBA" id="ARBA00022723"/>
    </source>
</evidence>
<dbReference type="PANTHER" id="PTHR42904:SF6">
    <property type="entry name" value="NAD-CAPPED RNA HYDROLASE NUDT12"/>
    <property type="match status" value="1"/>
</dbReference>
<evidence type="ECO:0000313" key="11">
    <source>
        <dbReference type="EMBL" id="URQ62716.1"/>
    </source>
</evidence>
<dbReference type="GO" id="GO:0035529">
    <property type="term" value="F:NADH pyrophosphatase activity"/>
    <property type="evidence" value="ECO:0007669"/>
    <property type="project" value="TreeGrafter"/>
</dbReference>
<dbReference type="EC" id="3.6.1.22" evidence="4"/>
<gene>
    <name evidence="11" type="primary">nudC</name>
    <name evidence="11" type="ORF">M9B40_03015</name>
</gene>
<dbReference type="PANTHER" id="PTHR42904">
    <property type="entry name" value="NUDIX HYDROLASE, NUDC SUBFAMILY"/>
    <property type="match status" value="1"/>
</dbReference>
<accession>A0A9Q8X3Q5</accession>
<keyword evidence="7" id="KW-0460">Magnesium</keyword>
<dbReference type="InterPro" id="IPR015797">
    <property type="entry name" value="NUDIX_hydrolase-like_dom_sf"/>
</dbReference>
<dbReference type="SUPFAM" id="SSF55811">
    <property type="entry name" value="Nudix"/>
    <property type="match status" value="1"/>
</dbReference>
<proteinExistence type="inferred from homology"/>
<feature type="domain" description="Nudix hydrolase" evidence="10">
    <location>
        <begin position="135"/>
        <end position="259"/>
    </location>
</feature>
<evidence type="ECO:0000256" key="7">
    <source>
        <dbReference type="ARBA" id="ARBA00022842"/>
    </source>
</evidence>
<reference evidence="11" key="1">
    <citation type="submission" date="2022-05" db="EMBL/GenBank/DDBJ databases">
        <title>Single-amplified genomics reveal most streamlined microbe among free-living bacteria.</title>
        <authorList>
            <person name="Roda-Garcia J."/>
            <person name="Haro-Moreno J.M."/>
            <person name="Rodriguez-Valera F."/>
            <person name="Almagro-Moreno S."/>
            <person name="Lopez-Perez M."/>
        </authorList>
    </citation>
    <scope>NUCLEOTIDE SEQUENCE</scope>
    <source>
        <strain evidence="11">TMED112-D2-2</strain>
    </source>
</reference>
<evidence type="ECO:0000256" key="3">
    <source>
        <dbReference type="ARBA" id="ARBA00009595"/>
    </source>
</evidence>
<dbReference type="InterPro" id="IPR000086">
    <property type="entry name" value="NUDIX_hydrolase_dom"/>
</dbReference>
<evidence type="ECO:0000256" key="4">
    <source>
        <dbReference type="ARBA" id="ARBA00012381"/>
    </source>
</evidence>
<dbReference type="Gene3D" id="3.90.79.10">
    <property type="entry name" value="Nucleoside Triphosphate Pyrophosphohydrolase"/>
    <property type="match status" value="1"/>
</dbReference>
<dbReference type="InterPro" id="IPR050241">
    <property type="entry name" value="NAD-cap_RNA_hydrolase_NudC"/>
</dbReference>
<evidence type="ECO:0000313" key="12">
    <source>
        <dbReference type="Proteomes" id="UP001056381"/>
    </source>
</evidence>
<dbReference type="CDD" id="cd03429">
    <property type="entry name" value="NUDIX_NADH_pyrophosphatase_Nudt13"/>
    <property type="match status" value="1"/>
</dbReference>
<dbReference type="Proteomes" id="UP001056381">
    <property type="component" value="Chromosome"/>
</dbReference>
<evidence type="ECO:0000259" key="10">
    <source>
        <dbReference type="PROSITE" id="PS51462"/>
    </source>
</evidence>
<protein>
    <recommendedName>
        <fullName evidence="4">NAD(+) diphosphatase</fullName>
        <ecNumber evidence="4">3.6.1.22</ecNumber>
    </recommendedName>
</protein>